<dbReference type="Proteomes" id="UP001064933">
    <property type="component" value="Chromosome"/>
</dbReference>
<feature type="region of interest" description="Disordered" evidence="1">
    <location>
        <begin position="463"/>
        <end position="485"/>
    </location>
</feature>
<dbReference type="Gene3D" id="2.60.40.10">
    <property type="entry name" value="Immunoglobulins"/>
    <property type="match status" value="2"/>
</dbReference>
<dbReference type="EMBL" id="CP104562">
    <property type="protein sequence ID" value="UXH79341.1"/>
    <property type="molecule type" value="Genomic_DNA"/>
</dbReference>
<dbReference type="SUPFAM" id="SSF49373">
    <property type="entry name" value="Invasin/intimin cell-adhesion fragments"/>
    <property type="match status" value="2"/>
</dbReference>
<dbReference type="InterPro" id="IPR013783">
    <property type="entry name" value="Ig-like_fold"/>
</dbReference>
<organism evidence="3 4">
    <name type="scientific">Roseateles amylovorans</name>
    <dbReference type="NCBI Taxonomy" id="2978473"/>
    <lineage>
        <taxon>Bacteria</taxon>
        <taxon>Pseudomonadati</taxon>
        <taxon>Pseudomonadota</taxon>
        <taxon>Betaproteobacteria</taxon>
        <taxon>Burkholderiales</taxon>
        <taxon>Sphaerotilaceae</taxon>
        <taxon>Roseateles</taxon>
    </lineage>
</organism>
<proteinExistence type="predicted"/>
<feature type="compositionally biased region" description="Basic and acidic residues" evidence="1">
    <location>
        <begin position="469"/>
        <end position="484"/>
    </location>
</feature>
<evidence type="ECO:0000313" key="4">
    <source>
        <dbReference type="Proteomes" id="UP001064933"/>
    </source>
</evidence>
<dbReference type="InterPro" id="IPR002126">
    <property type="entry name" value="Cadherin-like_dom"/>
</dbReference>
<dbReference type="InterPro" id="IPR008964">
    <property type="entry name" value="Invasin/intimin_cell_adhesion"/>
</dbReference>
<name>A0ABY6B803_9BURK</name>
<accession>A0ABY6B803</accession>
<evidence type="ECO:0000256" key="1">
    <source>
        <dbReference type="SAM" id="MobiDB-lite"/>
    </source>
</evidence>
<feature type="domain" description="Cadherin" evidence="2">
    <location>
        <begin position="72"/>
        <end position="193"/>
    </location>
</feature>
<evidence type="ECO:0000313" key="3">
    <source>
        <dbReference type="EMBL" id="UXH79341.1"/>
    </source>
</evidence>
<sequence>MKKIDRQAMSGQFTGRVAQIALTATMVAVLTACGGGGGDAGDPVIGGGTGSGGATVTVSDLSMTLDKTSITNSGSDTVVTTLTAVDANRAVVANVPVSFSVNNGATITVINATTDTTGKAVANVQIGADKSNRLVTVTATSGSLTRTATFQVTGADLDASAVPTTPTAGSSGNTVQYRLSDVNDNAIANAPIAVTAPGLTAANGTTDANGAFTFTYTAPTTPGPIDISATAGGVTKVATVTVPSTTSTIPAVTTVVASSAVSANPTVLNVNSTGITTNRAELRALFLGANNSPIKNIRVRFDMNGDVNSIGGTISSGSALVYTDSAGAATTSYYPASRPSPTNGVTIRACWDYADFAATACPNTLTTTLTVVSDPLSISIGTDNTLAEGTSKLTYVKRFVVLVVDAAGNPKADVQITPSLDLTSYMKGAYAVSGTSWSAFHSLDGVTTGGRSEPCLNEDLNRNGSIDTGDDKNLNGQLDPRKSDASISFEGATKTDSSGTAVIKLEYPKSVATWVNYTVTVSAFGVLSPPATYSSTLSALATDFTSATVSPAFQVSPYGTTRLSGESYCSTRD</sequence>
<dbReference type="RefSeq" id="WP_261759160.1">
    <property type="nucleotide sequence ID" value="NZ_CP104562.2"/>
</dbReference>
<reference evidence="3" key="1">
    <citation type="submission" date="2022-10" db="EMBL/GenBank/DDBJ databases">
        <title>Characterization and whole genome sequencing of a new Roseateles species, isolated from fresh water.</title>
        <authorList>
            <person name="Guliayeva D.Y."/>
            <person name="Akhremchuk A.E."/>
            <person name="Sikolenko M.A."/>
            <person name="Valentovich L.N."/>
            <person name="Sidarenka A.V."/>
        </authorList>
    </citation>
    <scope>NUCLEOTIDE SEQUENCE</scope>
    <source>
        <strain evidence="3">BIM B-1768</strain>
    </source>
</reference>
<dbReference type="PROSITE" id="PS50268">
    <property type="entry name" value="CADHERIN_2"/>
    <property type="match status" value="1"/>
</dbReference>
<gene>
    <name evidence="3" type="ORF">N4261_05245</name>
</gene>
<protein>
    <submittedName>
        <fullName evidence="3">Ig-like domain-containing protein</fullName>
    </submittedName>
</protein>
<dbReference type="PROSITE" id="PS51257">
    <property type="entry name" value="PROKAR_LIPOPROTEIN"/>
    <property type="match status" value="1"/>
</dbReference>
<evidence type="ECO:0000259" key="2">
    <source>
        <dbReference type="PROSITE" id="PS50268"/>
    </source>
</evidence>
<keyword evidence="4" id="KW-1185">Reference proteome</keyword>